<evidence type="ECO:0000313" key="3">
    <source>
        <dbReference type="EMBL" id="KAL3316298.1"/>
    </source>
</evidence>
<feature type="region of interest" description="Disordered" evidence="1">
    <location>
        <begin position="1"/>
        <end position="22"/>
    </location>
</feature>
<comment type="caution">
    <text evidence="3">The sequence shown here is derived from an EMBL/GenBank/DDBJ whole genome shotgun (WGS) entry which is preliminary data.</text>
</comment>
<keyword evidence="4" id="KW-1185">Reference proteome</keyword>
<dbReference type="InterPro" id="IPR012617">
    <property type="entry name" value="AATF_C"/>
</dbReference>
<proteinExistence type="predicted"/>
<protein>
    <recommendedName>
        <fullName evidence="2">Apoptosis-antagonizing transcription factor C-terminal domain-containing protein</fullName>
    </recommendedName>
</protein>
<reference evidence="3 4" key="1">
    <citation type="submission" date="2024-11" db="EMBL/GenBank/DDBJ databases">
        <title>Adaptive evolution of stress response genes in parasites aligns with host niche diversity.</title>
        <authorList>
            <person name="Hahn C."/>
            <person name="Resl P."/>
        </authorList>
    </citation>
    <scope>NUCLEOTIDE SEQUENCE [LARGE SCALE GENOMIC DNA]</scope>
    <source>
        <strain evidence="3">EGGRZ-B1_66</strain>
        <tissue evidence="3">Body</tissue>
    </source>
</reference>
<gene>
    <name evidence="3" type="ORF">Ciccas_005059</name>
</gene>
<dbReference type="Proteomes" id="UP001626550">
    <property type="component" value="Unassembled WGS sequence"/>
</dbReference>
<dbReference type="Pfam" id="PF08164">
    <property type="entry name" value="TRAUB"/>
    <property type="match status" value="1"/>
</dbReference>
<sequence length="94" mass="10983">MNSDDKEITSEESDLSEVEHKINEKSESVKFITKEVEKQDNKPKKEVLQRASKGRKIRYLKIPKAVDYMHPVKKSFCSDVQRINLITQLKDSMD</sequence>
<dbReference type="AlphaFoldDB" id="A0ABD2Q9R0"/>
<organism evidence="3 4">
    <name type="scientific">Cichlidogyrus casuarinus</name>
    <dbReference type="NCBI Taxonomy" id="1844966"/>
    <lineage>
        <taxon>Eukaryota</taxon>
        <taxon>Metazoa</taxon>
        <taxon>Spiralia</taxon>
        <taxon>Lophotrochozoa</taxon>
        <taxon>Platyhelminthes</taxon>
        <taxon>Monogenea</taxon>
        <taxon>Monopisthocotylea</taxon>
        <taxon>Dactylogyridea</taxon>
        <taxon>Ancyrocephalidae</taxon>
        <taxon>Cichlidogyrus</taxon>
    </lineage>
</organism>
<evidence type="ECO:0000313" key="4">
    <source>
        <dbReference type="Proteomes" id="UP001626550"/>
    </source>
</evidence>
<dbReference type="EMBL" id="JBJKFK010000565">
    <property type="protein sequence ID" value="KAL3316298.1"/>
    <property type="molecule type" value="Genomic_DNA"/>
</dbReference>
<evidence type="ECO:0000256" key="1">
    <source>
        <dbReference type="SAM" id="MobiDB-lite"/>
    </source>
</evidence>
<accession>A0ABD2Q9R0</accession>
<evidence type="ECO:0000259" key="2">
    <source>
        <dbReference type="Pfam" id="PF08164"/>
    </source>
</evidence>
<feature type="domain" description="Apoptosis-antagonizing transcription factor C-terminal" evidence="2">
    <location>
        <begin position="18"/>
        <end position="89"/>
    </location>
</feature>
<name>A0ABD2Q9R0_9PLAT</name>